<evidence type="ECO:0000256" key="6">
    <source>
        <dbReference type="ARBA" id="ARBA00022723"/>
    </source>
</evidence>
<reference evidence="17" key="2">
    <citation type="submission" date="2025-08" db="UniProtKB">
        <authorList>
            <consortium name="Ensembl"/>
        </authorList>
    </citation>
    <scope>IDENTIFICATION</scope>
</reference>
<dbReference type="GO" id="GO:0005856">
    <property type="term" value="C:cytoskeleton"/>
    <property type="evidence" value="ECO:0007669"/>
    <property type="project" value="UniProtKB-SubCell"/>
</dbReference>
<accession>A0A3B5KQ44</accession>
<feature type="compositionally biased region" description="Low complexity" evidence="15">
    <location>
        <begin position="348"/>
        <end position="366"/>
    </location>
</feature>
<name>A0A3B5KQ44_TAKRU</name>
<keyword evidence="6 14" id="KW-0479">Metal-binding</keyword>
<dbReference type="Gene3D" id="2.10.110.10">
    <property type="entry name" value="Cysteine Rich Protein"/>
    <property type="match status" value="4"/>
</dbReference>
<dbReference type="OrthoDB" id="15567at2759"/>
<dbReference type="FunFam" id="2.10.110.10:FF:000009">
    <property type="entry name" value="Paxillin isoform 1"/>
    <property type="match status" value="1"/>
</dbReference>
<evidence type="ECO:0000256" key="3">
    <source>
        <dbReference type="ARBA" id="ARBA00004544"/>
    </source>
</evidence>
<reference evidence="17 18" key="1">
    <citation type="journal article" date="2011" name="Genome Biol. Evol.">
        <title>Integration of the genetic map and genome assembly of fugu facilitates insights into distinct features of genome evolution in teleosts and mammals.</title>
        <authorList>
            <person name="Kai W."/>
            <person name="Kikuchi K."/>
            <person name="Tohari S."/>
            <person name="Chew A.K."/>
            <person name="Tay A."/>
            <person name="Fujiwara A."/>
            <person name="Hosoya S."/>
            <person name="Suetake H."/>
            <person name="Naruse K."/>
            <person name="Brenner S."/>
            <person name="Suzuki Y."/>
            <person name="Venkatesh B."/>
        </authorList>
    </citation>
    <scope>NUCLEOTIDE SEQUENCE [LARGE SCALE GENOMIC DNA]</scope>
</reference>
<dbReference type="STRING" id="31033.ENSTRUP00000055490"/>
<dbReference type="SMART" id="SM00132">
    <property type="entry name" value="LIM"/>
    <property type="match status" value="4"/>
</dbReference>
<evidence type="ECO:0000256" key="1">
    <source>
        <dbReference type="ARBA" id="ARBA00004245"/>
    </source>
</evidence>
<dbReference type="SUPFAM" id="SSF57716">
    <property type="entry name" value="Glucocorticoid receptor-like (DNA-binding domain)"/>
    <property type="match status" value="5"/>
</dbReference>
<dbReference type="PANTHER" id="PTHR24216">
    <property type="entry name" value="PAXILLIN-RELATED"/>
    <property type="match status" value="1"/>
</dbReference>
<keyword evidence="8 14" id="KW-0862">Zinc</keyword>
<evidence type="ECO:0000256" key="11">
    <source>
        <dbReference type="ARBA" id="ARBA00023038"/>
    </source>
</evidence>
<dbReference type="PROSITE" id="PS00478">
    <property type="entry name" value="LIM_DOMAIN_1"/>
    <property type="match status" value="3"/>
</dbReference>
<dbReference type="InterPro" id="IPR047072">
    <property type="entry name" value="Paxillin_Lim_dom2"/>
</dbReference>
<dbReference type="KEGG" id="tru:101073480"/>
<dbReference type="AlphaFoldDB" id="A0A3B5KQ44"/>
<evidence type="ECO:0000256" key="13">
    <source>
        <dbReference type="ARBA" id="ARBA00023808"/>
    </source>
</evidence>
<evidence type="ECO:0000256" key="8">
    <source>
        <dbReference type="ARBA" id="ARBA00022833"/>
    </source>
</evidence>
<dbReference type="CDD" id="cd09338">
    <property type="entry name" value="LIM3_Paxillin_like"/>
    <property type="match status" value="1"/>
</dbReference>
<dbReference type="Proteomes" id="UP000005226">
    <property type="component" value="Chromosome 21"/>
</dbReference>
<evidence type="ECO:0000256" key="15">
    <source>
        <dbReference type="SAM" id="MobiDB-lite"/>
    </source>
</evidence>
<keyword evidence="9" id="KW-0130">Cell adhesion</keyword>
<dbReference type="GeneTree" id="ENSGT00940000158897"/>
<dbReference type="CDD" id="cd09411">
    <property type="entry name" value="LIM4_Paxillin"/>
    <property type="match status" value="1"/>
</dbReference>
<evidence type="ECO:0000259" key="16">
    <source>
        <dbReference type="PROSITE" id="PS50023"/>
    </source>
</evidence>
<dbReference type="InterPro" id="IPR001781">
    <property type="entry name" value="Znf_LIM"/>
</dbReference>
<protein>
    <recommendedName>
        <fullName evidence="13">Paxillin</fullName>
    </recommendedName>
</protein>
<keyword evidence="7" id="KW-0677">Repeat</keyword>
<dbReference type="PANTHER" id="PTHR24216:SF11">
    <property type="entry name" value="PAXILLIN"/>
    <property type="match status" value="1"/>
</dbReference>
<dbReference type="GO" id="GO:0043542">
    <property type="term" value="P:endothelial cell migration"/>
    <property type="evidence" value="ECO:0007669"/>
    <property type="project" value="TreeGrafter"/>
</dbReference>
<proteinExistence type="predicted"/>
<evidence type="ECO:0000256" key="9">
    <source>
        <dbReference type="ARBA" id="ARBA00022889"/>
    </source>
</evidence>
<feature type="compositionally biased region" description="Low complexity" evidence="15">
    <location>
        <begin position="412"/>
        <end position="435"/>
    </location>
</feature>
<dbReference type="PROSITE" id="PS50023">
    <property type="entry name" value="LIM_DOMAIN_2"/>
    <property type="match status" value="4"/>
</dbReference>
<feature type="region of interest" description="Disordered" evidence="15">
    <location>
        <begin position="142"/>
        <end position="226"/>
    </location>
</feature>
<feature type="compositionally biased region" description="Basic and acidic residues" evidence="15">
    <location>
        <begin position="181"/>
        <end position="194"/>
    </location>
</feature>
<feature type="compositionally biased region" description="Pro residues" evidence="15">
    <location>
        <begin position="769"/>
        <end position="783"/>
    </location>
</feature>
<dbReference type="GO" id="GO:0034446">
    <property type="term" value="P:substrate adhesion-dependent cell spreading"/>
    <property type="evidence" value="ECO:0007669"/>
    <property type="project" value="TreeGrafter"/>
</dbReference>
<evidence type="ECO:0000313" key="18">
    <source>
        <dbReference type="Proteomes" id="UP000005226"/>
    </source>
</evidence>
<evidence type="ECO:0000256" key="12">
    <source>
        <dbReference type="ARBA" id="ARBA00023212"/>
    </source>
</evidence>
<evidence type="ECO:0000256" key="7">
    <source>
        <dbReference type="ARBA" id="ARBA00022737"/>
    </source>
</evidence>
<sequence length="1106" mass="119829">MDDLDALLADLESTTSHISKRPVFLSDETPYSIPTGGHSYQDVCVPPPVPPAPSADALNGSLIDPPHSHHSSQQSLGSVQKSSRSRDSSSSPLPHPEEDHVYSFPNKQKSSDSSSAAMTSALGSNLSELDRLLLELNAVQQSSPSFPTTEEAAPPLPSCSITHYENGGGLDVMVTPPPQEKSGKNGTRLDDARPTVESLLDELESSVPSHSPPGHHDDLDSPAQQQARISASCATRELDELMASLSDFKPISLGSLLDPAGLSSSSTPLPPVSSSTTPSFMALSHAPASPLYPLPAGLVLHIDEDGVDQNHVPPHSPISSLSAVSDTDLDSTLTNNLLAITQSHVRGSTSPSNTVTTPSLTSVNTVLDHKSPSPSMERLSPSHTVPKPSSPPETVNNVPTCHLDLETPSPIPVSVSPPSSSSSSLPPLPAFNSPSRPLPDSEPSNLPMTEPSLDEALDKLLAMSFAQNHTSSPHQKMEVPCQEEVQEEFILPVDRGSIRPDTFASTTITDESVDGNGDLDWADEELSMSFHDGMDGTMTPYTERPFTDGSMTPLTEASWMDESMTPSSCPGTPEAALDLPLLQTPTMERVSASGHIKSVIRRTKETLNVHPMYRDGQQRKKVGPIIVNKNSSQDRLIEELQGKFGIGRSDRRHKQSDEWLTEGVIVTSKPQRSRPDGAGAEVEKIILTPESPIPQRKVLPPLSPSTPRRPHIIDERKHPILHPPLPIPPPPPPPPPPLPPSPPPPPPPPPQPSQLKEQPSTLPPHFIKAPPPPAQVMEPPAPKPELHLPVDNSPAQPPPVEPVTPVAPKVLVSVGCQTEYDPVFSSVQIMAQGKGGVPAAGPLTQVNKLDNMLGSLQSDLNKLGVQTVAKGVCGACCKPIVGQVVTAMGRTWHPEHFVCTHCQEEIGSRNFFERDGQPYCEQDYHNLFSPRCYYCNGPILDKVVTALDRTWHPEHFFCAQCGSFFGPEGFHEKDGKAYCRKDYFDMFAPKCGGCARPILENYISALSSLWHPECFVCRECFTPFVNGSFFEHDGQPYCEIHYHARRGSLCSGCQKPITGRCITAMAKKFHPEHFVCAFCLKQLNKGTFKEQNDKPYCHGCFIKLFS</sequence>
<comment type="subcellular location">
    <subcellularLocation>
        <location evidence="2">Cell junction</location>
        <location evidence="2">Focal adhesion</location>
    </subcellularLocation>
    <subcellularLocation>
        <location evidence="3">Cytoplasm</location>
        <location evidence="3">Cell cortex</location>
    </subcellularLocation>
    <subcellularLocation>
        <location evidence="1">Cytoplasm</location>
        <location evidence="1">Cytoskeleton</location>
    </subcellularLocation>
</comment>
<dbReference type="GO" id="GO:0005925">
    <property type="term" value="C:focal adhesion"/>
    <property type="evidence" value="ECO:0007669"/>
    <property type="project" value="UniProtKB-SubCell"/>
</dbReference>
<dbReference type="FunFam" id="2.10.110.10:FF:000018">
    <property type="entry name" value="Paxillin isoform 1"/>
    <property type="match status" value="1"/>
</dbReference>
<evidence type="ECO:0000256" key="10">
    <source>
        <dbReference type="ARBA" id="ARBA00022949"/>
    </source>
</evidence>
<evidence type="ECO:0000313" key="17">
    <source>
        <dbReference type="Ensembl" id="ENSTRUP00000055490.2"/>
    </source>
</evidence>
<feature type="domain" description="LIM zinc-binding" evidence="16">
    <location>
        <begin position="871"/>
        <end position="930"/>
    </location>
</feature>
<dbReference type="GO" id="GO:0005938">
    <property type="term" value="C:cell cortex"/>
    <property type="evidence" value="ECO:0007669"/>
    <property type="project" value="UniProtKB-SubCell"/>
</dbReference>
<evidence type="ECO:0000256" key="5">
    <source>
        <dbReference type="ARBA" id="ARBA00022553"/>
    </source>
</evidence>
<keyword evidence="12" id="KW-0206">Cytoskeleton</keyword>
<keyword evidence="18" id="KW-1185">Reference proteome</keyword>
<dbReference type="Pfam" id="PF00412">
    <property type="entry name" value="LIM"/>
    <property type="match status" value="4"/>
</dbReference>
<feature type="compositionally biased region" description="Low complexity" evidence="15">
    <location>
        <begin position="1"/>
        <end position="11"/>
    </location>
</feature>
<dbReference type="PRINTS" id="PR00832">
    <property type="entry name" value="PAXILLIN"/>
</dbReference>
<evidence type="ECO:0000256" key="14">
    <source>
        <dbReference type="PROSITE-ProRule" id="PRU00125"/>
    </source>
</evidence>
<feature type="region of interest" description="Disordered" evidence="15">
    <location>
        <begin position="344"/>
        <end position="451"/>
    </location>
</feature>
<dbReference type="GO" id="GO:0007179">
    <property type="term" value="P:transforming growth factor beta receptor signaling pathway"/>
    <property type="evidence" value="ECO:0007669"/>
    <property type="project" value="TreeGrafter"/>
</dbReference>
<dbReference type="CDD" id="cd09336">
    <property type="entry name" value="LIM1_Paxillin_like"/>
    <property type="match status" value="1"/>
</dbReference>
<reference evidence="17" key="3">
    <citation type="submission" date="2025-09" db="UniProtKB">
        <authorList>
            <consortium name="Ensembl"/>
        </authorList>
    </citation>
    <scope>IDENTIFICATION</scope>
</reference>
<feature type="domain" description="LIM zinc-binding" evidence="16">
    <location>
        <begin position="1049"/>
        <end position="1106"/>
    </location>
</feature>
<feature type="region of interest" description="Disordered" evidence="15">
    <location>
        <begin position="648"/>
        <end position="799"/>
    </location>
</feature>
<keyword evidence="11 14" id="KW-0440">LIM domain</keyword>
<dbReference type="InterPro" id="IPR001904">
    <property type="entry name" value="Paxillin_Lim_dom4"/>
</dbReference>
<gene>
    <name evidence="17" type="primary">pxn</name>
</gene>
<feature type="domain" description="LIM zinc-binding" evidence="16">
    <location>
        <begin position="989"/>
        <end position="1048"/>
    </location>
</feature>
<dbReference type="FunFam" id="2.10.110.10:FF:000008">
    <property type="entry name" value="Paxillin isoform 1"/>
    <property type="match status" value="1"/>
</dbReference>
<keyword evidence="4" id="KW-0963">Cytoplasm</keyword>
<dbReference type="CDD" id="cd09407">
    <property type="entry name" value="LIM2_Paxillin"/>
    <property type="match status" value="1"/>
</dbReference>
<dbReference type="InParanoid" id="A0A3B5KQ44"/>
<dbReference type="Ensembl" id="ENSTRUT00000052336.2">
    <property type="protein sequence ID" value="ENSTRUP00000055490.2"/>
    <property type="gene ID" value="ENSTRUG00000016190.3"/>
</dbReference>
<feature type="compositionally biased region" description="Pro residues" evidence="15">
    <location>
        <begin position="721"/>
        <end position="752"/>
    </location>
</feature>
<dbReference type="Pfam" id="PF03535">
    <property type="entry name" value="Paxillin"/>
    <property type="match status" value="1"/>
</dbReference>
<keyword evidence="5" id="KW-0597">Phosphoprotein</keyword>
<keyword evidence="10" id="KW-0965">Cell junction</keyword>
<feature type="domain" description="LIM zinc-binding" evidence="16">
    <location>
        <begin position="931"/>
        <end position="988"/>
    </location>
</feature>
<dbReference type="FunFam" id="2.10.110.10:FF:000012">
    <property type="entry name" value="Paxillin isoform 1"/>
    <property type="match status" value="1"/>
</dbReference>
<dbReference type="GO" id="GO:0046872">
    <property type="term" value="F:metal ion binding"/>
    <property type="evidence" value="ECO:0007669"/>
    <property type="project" value="UniProtKB-KW"/>
</dbReference>
<feature type="region of interest" description="Disordered" evidence="15">
    <location>
        <begin position="1"/>
        <end position="119"/>
    </location>
</feature>
<organism evidence="17 18">
    <name type="scientific">Takifugu rubripes</name>
    <name type="common">Japanese pufferfish</name>
    <name type="synonym">Fugu rubripes</name>
    <dbReference type="NCBI Taxonomy" id="31033"/>
    <lineage>
        <taxon>Eukaryota</taxon>
        <taxon>Metazoa</taxon>
        <taxon>Chordata</taxon>
        <taxon>Craniata</taxon>
        <taxon>Vertebrata</taxon>
        <taxon>Euteleostomi</taxon>
        <taxon>Actinopterygii</taxon>
        <taxon>Neopterygii</taxon>
        <taxon>Teleostei</taxon>
        <taxon>Neoteleostei</taxon>
        <taxon>Acanthomorphata</taxon>
        <taxon>Eupercaria</taxon>
        <taxon>Tetraodontiformes</taxon>
        <taxon>Tetradontoidea</taxon>
        <taxon>Tetraodontidae</taxon>
        <taxon>Takifugu</taxon>
    </lineage>
</organism>
<dbReference type="InterPro" id="IPR047075">
    <property type="entry name" value="Paxillin_TGFB1I1_LIM_dom1"/>
</dbReference>
<evidence type="ECO:0000256" key="2">
    <source>
        <dbReference type="ARBA" id="ARBA00004246"/>
    </source>
</evidence>
<evidence type="ECO:0000256" key="4">
    <source>
        <dbReference type="ARBA" id="ARBA00022490"/>
    </source>
</evidence>